<dbReference type="Proteomes" id="UP000007805">
    <property type="component" value="Chromosome J"/>
</dbReference>
<evidence type="ECO:0000313" key="2">
    <source>
        <dbReference type="EMBL" id="ADV24717.1"/>
    </source>
</evidence>
<organism evidence="2 3">
    <name type="scientific">Cryptococcus gattii serotype B (strain WM276 / ATCC MYA-4071)</name>
    <name type="common">Filobasidiella gattii</name>
    <name type="synonym">Cryptococcus bacillisporus</name>
    <dbReference type="NCBI Taxonomy" id="367775"/>
    <lineage>
        <taxon>Eukaryota</taxon>
        <taxon>Fungi</taxon>
        <taxon>Dikarya</taxon>
        <taxon>Basidiomycota</taxon>
        <taxon>Agaricomycotina</taxon>
        <taxon>Tremellomycetes</taxon>
        <taxon>Tremellales</taxon>
        <taxon>Cryptococcaceae</taxon>
        <taxon>Cryptococcus</taxon>
        <taxon>Cryptococcus gattii species complex</taxon>
    </lineage>
</organism>
<dbReference type="AlphaFoldDB" id="E6RD05"/>
<evidence type="ECO:0000313" key="3">
    <source>
        <dbReference type="Proteomes" id="UP000007805"/>
    </source>
</evidence>
<dbReference type="KEGG" id="cgi:CGB_J2480C"/>
<name>E6RD05_CRYGW</name>
<proteinExistence type="predicted"/>
<gene>
    <name evidence="2" type="ordered locus">CGB_J2480C</name>
</gene>
<dbReference type="OrthoDB" id="2577060at2759"/>
<dbReference type="RefSeq" id="XP_003196504.1">
    <property type="nucleotide sequence ID" value="XM_003196456.1"/>
</dbReference>
<evidence type="ECO:0000256" key="1">
    <source>
        <dbReference type="SAM" id="MobiDB-lite"/>
    </source>
</evidence>
<sequence length="116" mass="13364">MEQANEQTFDDKYVRRYLDQFIQKNPKARATNFSHQANLKAVLYGRKDKEWVKLDLLDEYRRNTGKVLGVPSQSQNSSRSKKDGAITPDASLIGYVKDPSCPLGWKRQLYAVVELK</sequence>
<dbReference type="GeneID" id="10185037"/>
<accession>E6RD05</accession>
<dbReference type="HOGENOM" id="CLU_2120977_0_0_1"/>
<reference key="2">
    <citation type="journal article" date="2011" name="MBio">
        <title>Genome variation in Cryptococcus gattii, an emerging pathogen of immunocompetent hosts.</title>
        <authorList>
            <person name="D'Souza C.A."/>
            <person name="Kronstad J.W."/>
            <person name="Taylor G."/>
            <person name="Warren R."/>
            <person name="Yuen M."/>
            <person name="Hu G."/>
            <person name="Jung W.H."/>
            <person name="Sham A."/>
            <person name="Kidd S.E."/>
            <person name="Tangen K."/>
            <person name="Lee N."/>
            <person name="Zeilmaker T."/>
            <person name="Sawkins J."/>
            <person name="McVicker G."/>
            <person name="Shah S."/>
            <person name="Gnerre S."/>
            <person name="Griggs A."/>
            <person name="Zeng Q."/>
            <person name="Bartlett K."/>
            <person name="Li W."/>
            <person name="Wang X."/>
            <person name="Heitman J."/>
            <person name="Stajich J.E."/>
            <person name="Fraser J.A."/>
            <person name="Meyer W."/>
            <person name="Carter D."/>
            <person name="Schein J."/>
            <person name="Krzywinski M."/>
            <person name="Kwong-Chung K.J."/>
            <person name="Varma A."/>
            <person name="Wang J."/>
            <person name="Brunham R."/>
            <person name="Fyfe M."/>
            <person name="Ouellette B.F.F."/>
            <person name="Siddiqui A."/>
            <person name="Marra M."/>
            <person name="Jones S."/>
            <person name="Holt R."/>
            <person name="Birren B.W."/>
            <person name="Galagan J.E."/>
            <person name="Cuomo C.A."/>
        </authorList>
    </citation>
    <scope>NUCLEOTIDE SEQUENCE</scope>
    <source>
        <strain>WM276</strain>
    </source>
</reference>
<feature type="region of interest" description="Disordered" evidence="1">
    <location>
        <begin position="67"/>
        <end position="86"/>
    </location>
</feature>
<reference evidence="2 3" key="1">
    <citation type="journal article" date="2011" name="MBio">
        <title>Genome variation in Cryptococcus gattii, an emerging pathogen of immunocompetent hosts.</title>
        <authorList>
            <person name="D'Souza C.A."/>
            <person name="Kronstad J.W."/>
            <person name="Taylor G."/>
            <person name="Warren R."/>
            <person name="Yuen M."/>
            <person name="Hu G."/>
            <person name="Jung W.H."/>
            <person name="Sham A."/>
            <person name="Kidd S.E."/>
            <person name="Tangen K."/>
            <person name="Lee N."/>
            <person name="Zeilmaker T."/>
            <person name="Sawkins J."/>
            <person name="McVicker G."/>
            <person name="Shah S."/>
            <person name="Gnerre S."/>
            <person name="Griggs A."/>
            <person name="Zeng Q."/>
            <person name="Bartlett K."/>
            <person name="Li W."/>
            <person name="Wang X."/>
            <person name="Heitman J."/>
            <person name="Stajich J.E."/>
            <person name="Fraser J.A."/>
            <person name="Meyer W."/>
            <person name="Carter D."/>
            <person name="Schein J."/>
            <person name="Krzywinski M."/>
            <person name="Kwon-Chung K.J."/>
            <person name="Varma A."/>
            <person name="Wang J."/>
            <person name="Brunham R."/>
            <person name="Fyfe M."/>
            <person name="Ouellette B.F."/>
            <person name="Siddiqui A."/>
            <person name="Marra M."/>
            <person name="Jones S."/>
            <person name="Holt R."/>
            <person name="Birren B.W."/>
            <person name="Galagan J.E."/>
            <person name="Cuomo C.A."/>
        </authorList>
    </citation>
    <scope>NUCLEOTIDE SEQUENCE [LARGE SCALE GENOMIC DNA]</scope>
    <source>
        <strain evidence="3">WM276 / ATCC MYA-4071</strain>
    </source>
</reference>
<dbReference type="VEuPathDB" id="FungiDB:CGB_J2480C"/>
<keyword evidence="3" id="KW-1185">Reference proteome</keyword>
<dbReference type="EMBL" id="CP000295">
    <property type="protein sequence ID" value="ADV24717.1"/>
    <property type="molecule type" value="Genomic_DNA"/>
</dbReference>
<protein>
    <submittedName>
        <fullName evidence="2">Uncharacterized protein</fullName>
    </submittedName>
</protein>